<proteinExistence type="predicted"/>
<feature type="domain" description="Chromo" evidence="3">
    <location>
        <begin position="224"/>
        <end position="259"/>
    </location>
</feature>
<protein>
    <recommendedName>
        <fullName evidence="3">Chromo domain-containing protein</fullName>
    </recommendedName>
</protein>
<name>A0A8W8J1H6_MAGGI</name>
<keyword evidence="2" id="KW-0812">Transmembrane</keyword>
<dbReference type="PROSITE" id="PS50013">
    <property type="entry name" value="CHROMO_2"/>
    <property type="match status" value="1"/>
</dbReference>
<accession>A0A8W8J1H6</accession>
<dbReference type="InterPro" id="IPR016197">
    <property type="entry name" value="Chromo-like_dom_sf"/>
</dbReference>
<feature type="region of interest" description="Disordered" evidence="1">
    <location>
        <begin position="1"/>
        <end position="27"/>
    </location>
</feature>
<dbReference type="Proteomes" id="UP000005408">
    <property type="component" value="Unassembled WGS sequence"/>
</dbReference>
<feature type="compositionally biased region" description="Basic and acidic residues" evidence="1">
    <location>
        <begin position="1"/>
        <end position="22"/>
    </location>
</feature>
<feature type="transmembrane region" description="Helical" evidence="2">
    <location>
        <begin position="279"/>
        <end position="296"/>
    </location>
</feature>
<dbReference type="SUPFAM" id="SSF54160">
    <property type="entry name" value="Chromo domain-like"/>
    <property type="match status" value="1"/>
</dbReference>
<dbReference type="EnsemblMetazoa" id="G16840.1">
    <property type="protein sequence ID" value="G16840.1:cds"/>
    <property type="gene ID" value="G16840"/>
</dbReference>
<keyword evidence="5" id="KW-1185">Reference proteome</keyword>
<organism evidence="4 5">
    <name type="scientific">Magallana gigas</name>
    <name type="common">Pacific oyster</name>
    <name type="synonym">Crassostrea gigas</name>
    <dbReference type="NCBI Taxonomy" id="29159"/>
    <lineage>
        <taxon>Eukaryota</taxon>
        <taxon>Metazoa</taxon>
        <taxon>Spiralia</taxon>
        <taxon>Lophotrochozoa</taxon>
        <taxon>Mollusca</taxon>
        <taxon>Bivalvia</taxon>
        <taxon>Autobranchia</taxon>
        <taxon>Pteriomorphia</taxon>
        <taxon>Ostreida</taxon>
        <taxon>Ostreoidea</taxon>
        <taxon>Ostreidae</taxon>
        <taxon>Magallana</taxon>
    </lineage>
</organism>
<evidence type="ECO:0000259" key="3">
    <source>
        <dbReference type="PROSITE" id="PS50013"/>
    </source>
</evidence>
<keyword evidence="2" id="KW-1133">Transmembrane helix</keyword>
<dbReference type="Gene3D" id="2.40.50.40">
    <property type="match status" value="1"/>
</dbReference>
<dbReference type="InterPro" id="IPR000953">
    <property type="entry name" value="Chromo/chromo_shadow_dom"/>
</dbReference>
<evidence type="ECO:0000256" key="2">
    <source>
        <dbReference type="SAM" id="Phobius"/>
    </source>
</evidence>
<reference evidence="4" key="1">
    <citation type="submission" date="2022-08" db="UniProtKB">
        <authorList>
            <consortium name="EnsemblMetazoa"/>
        </authorList>
    </citation>
    <scope>IDENTIFICATION</scope>
    <source>
        <strain evidence="4">05x7-T-G4-1.051#20</strain>
    </source>
</reference>
<dbReference type="CDD" id="cd00024">
    <property type="entry name" value="CD_CSD"/>
    <property type="match status" value="1"/>
</dbReference>
<dbReference type="AlphaFoldDB" id="A0A8W8J1H6"/>
<evidence type="ECO:0000313" key="5">
    <source>
        <dbReference type="Proteomes" id="UP000005408"/>
    </source>
</evidence>
<evidence type="ECO:0000313" key="4">
    <source>
        <dbReference type="EnsemblMetazoa" id="G16840.1:cds"/>
    </source>
</evidence>
<evidence type="ECO:0000256" key="1">
    <source>
        <dbReference type="SAM" id="MobiDB-lite"/>
    </source>
</evidence>
<keyword evidence="2" id="KW-0472">Membrane</keyword>
<sequence length="341" mass="39610">MSRRPYSSDHNADDNTKDDRPEVQVSVVDKSLPLSDDTYQTVFTYEENPSVHLVDAEPQPSLPDFCEIGQLQRVGESKMQHLIKYLETQELPDDEKLAKTILYMENYFVLENNVLYHFYEPRTKGNNTYGLRKCSDNKLLKASIHANRLKAYHDPQDRRLQPVEDQNLDAGKNDNELAEQDNQLQNQTGKLLAPNNTVTDFPHTAENANMQQTAAPSNPSNGWFPIKKIVKSRYVQGKRQYLVDWEGKYAKSWLQEEDLGPGLIREYHATRTMTSKYRMRWYIFFIILVASLVSPAESSNKIRLNYGVIFKEETKECEWSATEEMDWTDRYSEGCTTQAWQ</sequence>